<dbReference type="Gene3D" id="3.40.630.30">
    <property type="match status" value="1"/>
</dbReference>
<sequence>MSSSTRRPGAPSWNACACRATTCQDRPVSDHEAAGVSTDVAVRQARPADVRAIYELVQPYAERGILIDKELITYFEAVQEFVVAEVVDETGTRTVGCGALHVLWDDIAEVRTLAVDESVTGRGVGRRLLETLVGRARGLGLKRVFCLTFEVEFFRRHGFEVIAGTPVGTDVYAQMLRSHDDGVAEFLDLARVKPNTLGNSRMLLEL</sequence>
<dbReference type="GO" id="GO:0008080">
    <property type="term" value="F:N-acetyltransferase activity"/>
    <property type="evidence" value="ECO:0007669"/>
    <property type="project" value="InterPro"/>
</dbReference>
<dbReference type="InterPro" id="IPR016181">
    <property type="entry name" value="Acyl_CoA_acyltransferase"/>
</dbReference>
<dbReference type="PANTHER" id="PTHR43626">
    <property type="entry name" value="ACYL-COA N-ACYLTRANSFERASE"/>
    <property type="match status" value="1"/>
</dbReference>
<evidence type="ECO:0000313" key="4">
    <source>
        <dbReference type="EMBL" id="MPV38413.1"/>
    </source>
</evidence>
<comment type="caution">
    <text evidence="4">The sequence shown here is derived from an EMBL/GenBank/DDBJ whole genome shotgun (WGS) entry which is preliminary data.</text>
</comment>
<organism evidence="4 5">
    <name type="scientific">Georgenia subflava</name>
    <dbReference type="NCBI Taxonomy" id="1622177"/>
    <lineage>
        <taxon>Bacteria</taxon>
        <taxon>Bacillati</taxon>
        <taxon>Actinomycetota</taxon>
        <taxon>Actinomycetes</taxon>
        <taxon>Micrococcales</taxon>
        <taxon>Bogoriellaceae</taxon>
        <taxon>Georgenia</taxon>
    </lineage>
</organism>
<protein>
    <submittedName>
        <fullName evidence="4">Amino-acid N-acetyltransferase</fullName>
        <ecNumber evidence="4">2.3.1.1</ecNumber>
    </submittedName>
</protein>
<name>A0A6N7EMU8_9MICO</name>
<dbReference type="SUPFAM" id="SSF55729">
    <property type="entry name" value="Acyl-CoA N-acyltransferases (Nat)"/>
    <property type="match status" value="1"/>
</dbReference>
<dbReference type="Proteomes" id="UP000437709">
    <property type="component" value="Unassembled WGS sequence"/>
</dbReference>
<feature type="domain" description="N-acetyltransferase" evidence="3">
    <location>
        <begin position="40"/>
        <end position="178"/>
    </location>
</feature>
<keyword evidence="2 4" id="KW-0012">Acyltransferase</keyword>
<dbReference type="GO" id="GO:0005737">
    <property type="term" value="C:cytoplasm"/>
    <property type="evidence" value="ECO:0007669"/>
    <property type="project" value="TreeGrafter"/>
</dbReference>
<dbReference type="CDD" id="cd04301">
    <property type="entry name" value="NAT_SF"/>
    <property type="match status" value="1"/>
</dbReference>
<evidence type="ECO:0000256" key="1">
    <source>
        <dbReference type="ARBA" id="ARBA00022679"/>
    </source>
</evidence>
<dbReference type="AlphaFoldDB" id="A0A6N7EMU8"/>
<dbReference type="NCBIfam" id="NF005921">
    <property type="entry name" value="PRK07922.1"/>
    <property type="match status" value="1"/>
</dbReference>
<evidence type="ECO:0000256" key="2">
    <source>
        <dbReference type="ARBA" id="ARBA00023315"/>
    </source>
</evidence>
<evidence type="ECO:0000259" key="3">
    <source>
        <dbReference type="PROSITE" id="PS51186"/>
    </source>
</evidence>
<keyword evidence="1 4" id="KW-0808">Transferase</keyword>
<gene>
    <name evidence="4" type="ORF">GB881_15440</name>
</gene>
<reference evidence="4 5" key="1">
    <citation type="submission" date="2019-10" db="EMBL/GenBank/DDBJ databases">
        <title>Georgenia wutianyii sp. nov. and Georgenia yuyongxinii sp. nov. isolated from plateau pika (Ochotona curzoniae) in the Qinghai-Tibet plateau of China.</title>
        <authorList>
            <person name="Tian Z."/>
        </authorList>
    </citation>
    <scope>NUCLEOTIDE SEQUENCE [LARGE SCALE GENOMIC DNA]</scope>
    <source>
        <strain evidence="4 5">JCM 19765</strain>
    </source>
</reference>
<keyword evidence="5" id="KW-1185">Reference proteome</keyword>
<dbReference type="EMBL" id="WHPC01000079">
    <property type="protein sequence ID" value="MPV38413.1"/>
    <property type="molecule type" value="Genomic_DNA"/>
</dbReference>
<dbReference type="PANTHER" id="PTHR43626:SF4">
    <property type="entry name" value="GCN5-RELATED N-ACETYLTRANSFERASE 2, CHLOROPLASTIC"/>
    <property type="match status" value="1"/>
</dbReference>
<dbReference type="EC" id="2.3.1.1" evidence="4"/>
<dbReference type="InterPro" id="IPR045039">
    <property type="entry name" value="NSI-like"/>
</dbReference>
<accession>A0A6N7EMU8</accession>
<dbReference type="Pfam" id="PF00583">
    <property type="entry name" value="Acetyltransf_1"/>
    <property type="match status" value="1"/>
</dbReference>
<proteinExistence type="predicted"/>
<dbReference type="InterPro" id="IPR000182">
    <property type="entry name" value="GNAT_dom"/>
</dbReference>
<evidence type="ECO:0000313" key="5">
    <source>
        <dbReference type="Proteomes" id="UP000437709"/>
    </source>
</evidence>
<dbReference type="PROSITE" id="PS51186">
    <property type="entry name" value="GNAT"/>
    <property type="match status" value="1"/>
</dbReference>